<feature type="region of interest" description="Disordered" evidence="4">
    <location>
        <begin position="322"/>
        <end position="349"/>
    </location>
</feature>
<evidence type="ECO:0000256" key="2">
    <source>
        <dbReference type="ARBA" id="ARBA00023125"/>
    </source>
</evidence>
<dbReference type="CDD" id="cd00090">
    <property type="entry name" value="HTH_ARSR"/>
    <property type="match status" value="1"/>
</dbReference>
<dbReference type="SMART" id="SM00418">
    <property type="entry name" value="HTH_ARSR"/>
    <property type="match status" value="1"/>
</dbReference>
<dbReference type="InterPro" id="IPR011991">
    <property type="entry name" value="ArsR-like_HTH"/>
</dbReference>
<protein>
    <submittedName>
        <fullName evidence="6">Helix-turn-helix domain-containing protein</fullName>
    </submittedName>
</protein>
<dbReference type="SUPFAM" id="SSF46785">
    <property type="entry name" value="Winged helix' DNA-binding domain"/>
    <property type="match status" value="1"/>
</dbReference>
<dbReference type="InterPro" id="IPR036390">
    <property type="entry name" value="WH_DNA-bd_sf"/>
</dbReference>
<dbReference type="InterPro" id="IPR001845">
    <property type="entry name" value="HTH_ArsR_DNA-bd_dom"/>
</dbReference>
<organism evidence="6 7">
    <name type="scientific">Streptomyces gilvifuscus</name>
    <dbReference type="NCBI Taxonomy" id="1550617"/>
    <lineage>
        <taxon>Bacteria</taxon>
        <taxon>Bacillati</taxon>
        <taxon>Actinomycetota</taxon>
        <taxon>Actinomycetes</taxon>
        <taxon>Kitasatosporales</taxon>
        <taxon>Streptomycetaceae</taxon>
        <taxon>Streptomyces</taxon>
    </lineage>
</organism>
<keyword evidence="7" id="KW-1185">Reference proteome</keyword>
<dbReference type="InterPro" id="IPR036388">
    <property type="entry name" value="WH-like_DNA-bd_sf"/>
</dbReference>
<proteinExistence type="predicted"/>
<dbReference type="Proteomes" id="UP001221328">
    <property type="component" value="Unassembled WGS sequence"/>
</dbReference>
<evidence type="ECO:0000259" key="5">
    <source>
        <dbReference type="SMART" id="SM00418"/>
    </source>
</evidence>
<sequence length="349" mass="38683">MLRIHFGPEDFARIRLTRAPDPLWEIVGSLHRFQTTRGRWAYADWYRSAREALVGRGLDAAVRRLLIPVLPRARYFPDFLTPLESSDGLERGLEAIRDAPPARVAREVQRLDEVNGAPGWAGRLPERHTRDEFVKLLGAYHEAVIAPHHDRICARLAGEHALRARQTLDAGIDGLLDDLTPAVRWEPPVLRIDYVEDRDIHLRGRGLRLIPSYFCWQMPVTLVDDSLQPVLVYPVHRSRLPASEAPSDASLVALLGRTRAAALRALALGATTSELARSLGVSPATVTHHTSVLRDAGLTTSRRHRNTVLHTLTPLGAAVLRPGFQPGGRRASAVPDGPAPSRSSQQPHR</sequence>
<accession>A0ABT5G640</accession>
<gene>
    <name evidence="6" type="ORF">PO587_38280</name>
</gene>
<keyword evidence="2" id="KW-0238">DNA-binding</keyword>
<dbReference type="EMBL" id="JAQOSK010000021">
    <property type="protein sequence ID" value="MDC2960293.1"/>
    <property type="molecule type" value="Genomic_DNA"/>
</dbReference>
<dbReference type="PANTHER" id="PTHR43132">
    <property type="entry name" value="ARSENICAL RESISTANCE OPERON REPRESSOR ARSR-RELATED"/>
    <property type="match status" value="1"/>
</dbReference>
<keyword evidence="1" id="KW-0805">Transcription regulation</keyword>
<evidence type="ECO:0000313" key="6">
    <source>
        <dbReference type="EMBL" id="MDC2960293.1"/>
    </source>
</evidence>
<dbReference type="PANTHER" id="PTHR43132:SF8">
    <property type="entry name" value="HTH-TYPE TRANSCRIPTIONAL REGULATOR KMTR"/>
    <property type="match status" value="1"/>
</dbReference>
<evidence type="ECO:0000256" key="3">
    <source>
        <dbReference type="ARBA" id="ARBA00023163"/>
    </source>
</evidence>
<comment type="caution">
    <text evidence="6">The sequence shown here is derived from an EMBL/GenBank/DDBJ whole genome shotgun (WGS) entry which is preliminary data.</text>
</comment>
<evidence type="ECO:0000313" key="7">
    <source>
        <dbReference type="Proteomes" id="UP001221328"/>
    </source>
</evidence>
<evidence type="ECO:0000256" key="1">
    <source>
        <dbReference type="ARBA" id="ARBA00023015"/>
    </source>
</evidence>
<dbReference type="Gene3D" id="1.10.10.10">
    <property type="entry name" value="Winged helix-like DNA-binding domain superfamily/Winged helix DNA-binding domain"/>
    <property type="match status" value="1"/>
</dbReference>
<keyword evidence="3" id="KW-0804">Transcription</keyword>
<reference evidence="6 7" key="1">
    <citation type="journal article" date="2015" name="Int. J. Syst. Evol. Microbiol.">
        <title>Streptomyces gilvifuscus sp. nov., an actinomycete that produces antibacterial compounds isolated from soil.</title>
        <authorList>
            <person name="Nguyen T.M."/>
            <person name="Kim J."/>
        </authorList>
    </citation>
    <scope>NUCLEOTIDE SEQUENCE [LARGE SCALE GENOMIC DNA]</scope>
    <source>
        <strain evidence="6 7">T113</strain>
    </source>
</reference>
<dbReference type="InterPro" id="IPR051011">
    <property type="entry name" value="Metal_resp_trans_reg"/>
</dbReference>
<evidence type="ECO:0000256" key="4">
    <source>
        <dbReference type="SAM" id="MobiDB-lite"/>
    </source>
</evidence>
<feature type="domain" description="HTH arsR-type" evidence="5">
    <location>
        <begin position="249"/>
        <end position="320"/>
    </location>
</feature>
<name>A0ABT5G640_9ACTN</name>
<dbReference type="Pfam" id="PF12840">
    <property type="entry name" value="HTH_20"/>
    <property type="match status" value="1"/>
</dbReference>
<dbReference type="RefSeq" id="WP_272178455.1">
    <property type="nucleotide sequence ID" value="NZ_JAQOSK010000021.1"/>
</dbReference>